<name>A0ABS1MNU6_9ACTN</name>
<dbReference type="Proteomes" id="UP000629371">
    <property type="component" value="Unassembled WGS sequence"/>
</dbReference>
<comment type="caution">
    <text evidence="1">The sequence shown here is derived from an EMBL/GenBank/DDBJ whole genome shotgun (WGS) entry which is preliminary data.</text>
</comment>
<proteinExistence type="predicted"/>
<keyword evidence="2" id="KW-1185">Reference proteome</keyword>
<evidence type="ECO:0000313" key="2">
    <source>
        <dbReference type="Proteomes" id="UP000629371"/>
    </source>
</evidence>
<dbReference type="InterPro" id="IPR046306">
    <property type="entry name" value="DUF6421"/>
</dbReference>
<dbReference type="RefSeq" id="WP_201802414.1">
    <property type="nucleotide sequence ID" value="NZ_JAERRI010000004.1"/>
</dbReference>
<gene>
    <name evidence="1" type="ORF">JK360_08590</name>
</gene>
<sequence length="465" mass="52677">MTEILSPVGVPGDTRTAERVVDHPAWPVLKDAVETLRPWQAKDGSIDLAAEGAPTADAVRAEVERAIAAVRELAPLLPHDAAYHEALVADLRRWADDGFGVPDFLDSLLAFQPAQARAHGLQHLVLFPMYTQNGNPDRNFEAVVLRMVWPDWLAELERTRYDNPLFCGITFEDFTAGYDTNSAVLFPETIAVREAPARFTWGGIFCDREAARFRRVTEAAIETLGLEVPEDIREMLTDQERCQEAFVLWDMVHDRTHSHGDLPFDPFMIKQRQPFWMYGLEELRCDLTAFKEAVKLEAEGYSQARDVQFAVIFDRMFRFPVTGDRVRNYDGLGGQLLFAYLHKHDVVRWTDNTLHIDWERAPKVTNELCGEIEKLYRDGIDRPKLVHWFAAYDLVSTYLAPHPGSVWAKGPDALDLDQPPRKLVDDVLPDEFPLSMFYEALAKKLRSVIASTKGITAHSDTLAAA</sequence>
<protein>
    <submittedName>
        <fullName evidence="1">Uncharacterized protein</fullName>
    </submittedName>
</protein>
<dbReference type="Pfam" id="PF19985">
    <property type="entry name" value="DUF6421"/>
    <property type="match status" value="1"/>
</dbReference>
<organism evidence="1 2">
    <name type="scientific">Streptomyces siderophoricus</name>
    <dbReference type="NCBI Taxonomy" id="2802281"/>
    <lineage>
        <taxon>Bacteria</taxon>
        <taxon>Bacillati</taxon>
        <taxon>Actinomycetota</taxon>
        <taxon>Actinomycetes</taxon>
        <taxon>Kitasatosporales</taxon>
        <taxon>Streptomycetaceae</taxon>
        <taxon>Streptomyces</taxon>
    </lineage>
</organism>
<evidence type="ECO:0000313" key="1">
    <source>
        <dbReference type="EMBL" id="MBL1089456.1"/>
    </source>
</evidence>
<reference evidence="1 2" key="1">
    <citation type="submission" date="2021-01" db="EMBL/GenBank/DDBJ databases">
        <title>WGS of actinomycetes isolated from Thailand.</title>
        <authorList>
            <person name="Thawai C."/>
        </authorList>
    </citation>
    <scope>NUCLEOTIDE SEQUENCE [LARGE SCALE GENOMIC DNA]</scope>
    <source>
        <strain evidence="1 2">CH9-7</strain>
    </source>
</reference>
<dbReference type="EMBL" id="JAERRI010000004">
    <property type="protein sequence ID" value="MBL1089456.1"/>
    <property type="molecule type" value="Genomic_DNA"/>
</dbReference>
<accession>A0ABS1MNU6</accession>